<dbReference type="PROSITE" id="PS51702">
    <property type="entry name" value="HTH_MU"/>
    <property type="match status" value="1"/>
</dbReference>
<dbReference type="Pfam" id="PF09039">
    <property type="entry name" value="HTH_Tnp_Mu_2"/>
    <property type="match status" value="1"/>
</dbReference>
<name>A0A495DKZ0_9PROT</name>
<comment type="caution">
    <text evidence="2">The sequence shown here is derived from an EMBL/GenBank/DDBJ whole genome shotgun (WGS) entry which is preliminary data.</text>
</comment>
<dbReference type="InterPro" id="IPR009004">
    <property type="entry name" value="Transposase_Mu_C"/>
</dbReference>
<dbReference type="InterPro" id="IPR036388">
    <property type="entry name" value="WH-like_DNA-bd_sf"/>
</dbReference>
<dbReference type="SUPFAM" id="SSF50610">
    <property type="entry name" value="mu transposase, C-terminal domain"/>
    <property type="match status" value="1"/>
</dbReference>
<dbReference type="InterPro" id="IPR009057">
    <property type="entry name" value="Homeodomain-like_sf"/>
</dbReference>
<accession>A0A495DKZ0</accession>
<evidence type="ECO:0000313" key="3">
    <source>
        <dbReference type="Proteomes" id="UP000273675"/>
    </source>
</evidence>
<dbReference type="Gene3D" id="6.10.250.2550">
    <property type="match status" value="1"/>
</dbReference>
<dbReference type="SUPFAM" id="SSF53098">
    <property type="entry name" value="Ribonuclease H-like"/>
    <property type="match status" value="1"/>
</dbReference>
<dbReference type="Gene3D" id="1.10.10.60">
    <property type="entry name" value="Homeodomain-like"/>
    <property type="match status" value="2"/>
</dbReference>
<feature type="domain" description="HTH Mu-type" evidence="1">
    <location>
        <begin position="1"/>
        <end position="72"/>
    </location>
</feature>
<dbReference type="Gene3D" id="3.30.420.10">
    <property type="entry name" value="Ribonuclease H-like superfamily/Ribonuclease H"/>
    <property type="match status" value="1"/>
</dbReference>
<dbReference type="Proteomes" id="UP000273675">
    <property type="component" value="Unassembled WGS sequence"/>
</dbReference>
<dbReference type="OrthoDB" id="5287589at2"/>
<dbReference type="Pfam" id="PF02914">
    <property type="entry name" value="DDE_2"/>
    <property type="match status" value="1"/>
</dbReference>
<dbReference type="Gene3D" id="1.10.10.10">
    <property type="entry name" value="Winged helix-like DNA-binding domain superfamily/Winged helix DNA-binding domain"/>
    <property type="match status" value="1"/>
</dbReference>
<evidence type="ECO:0000313" key="2">
    <source>
        <dbReference type="EMBL" id="RKR03604.1"/>
    </source>
</evidence>
<dbReference type="GO" id="GO:0015074">
    <property type="term" value="P:DNA integration"/>
    <property type="evidence" value="ECO:0007669"/>
    <property type="project" value="InterPro"/>
</dbReference>
<dbReference type="Gene3D" id="2.30.30.130">
    <property type="entry name" value="Transposase, Mu, C-terminal"/>
    <property type="match status" value="1"/>
</dbReference>
<dbReference type="SUPFAM" id="SSF46689">
    <property type="entry name" value="Homeodomain-like"/>
    <property type="match status" value="2"/>
</dbReference>
<dbReference type="InterPro" id="IPR036397">
    <property type="entry name" value="RNaseH_sf"/>
</dbReference>
<dbReference type="RefSeq" id="WP_121209585.1">
    <property type="nucleotide sequence ID" value="NZ_RBIM01000001.1"/>
</dbReference>
<dbReference type="InterPro" id="IPR004189">
    <property type="entry name" value="Phage_Mu_transposase"/>
</dbReference>
<dbReference type="InterPro" id="IPR012337">
    <property type="entry name" value="RNaseH-like_sf"/>
</dbReference>
<dbReference type="GO" id="GO:0004803">
    <property type="term" value="F:transposase activity"/>
    <property type="evidence" value="ECO:0007669"/>
    <property type="project" value="InterPro"/>
</dbReference>
<dbReference type="Pfam" id="PF09299">
    <property type="entry name" value="Mu-transpos_C"/>
    <property type="match status" value="1"/>
</dbReference>
<dbReference type="InterPro" id="IPR003314">
    <property type="entry name" value="Mu-type_HTH"/>
</dbReference>
<evidence type="ECO:0000259" key="1">
    <source>
        <dbReference type="PROSITE" id="PS51702"/>
    </source>
</evidence>
<reference evidence="2 3" key="1">
    <citation type="submission" date="2018-10" db="EMBL/GenBank/DDBJ databases">
        <title>Genomic Encyclopedia of Type Strains, Phase IV (KMG-IV): sequencing the most valuable type-strain genomes for metagenomic binning, comparative biology and taxonomic classification.</title>
        <authorList>
            <person name="Goeker M."/>
        </authorList>
    </citation>
    <scope>NUCLEOTIDE SEQUENCE [LARGE SCALE GENOMIC DNA]</scope>
    <source>
        <strain evidence="2 3">DSM 4734</strain>
    </source>
</reference>
<sequence length="643" mass="72148">MREWFTVSDVLELDVSNATVTTKVGWNKLIVRSGWRDLEGKARQGKRGWEYHISLWPEAVRGALMRSEAQAMIRTQSLVTEAETRTGALWDTFNRSSQTNRDMAADRLAAVEAVIARVKGGATKGDAIAEQAMASSVSARSLSRWWASVRDVPHQDWLPTLAPGYRPTAQFGPCHPEALATIKADFLRPEKPSFNACFRRLKKLAEAKGWSPIPSSRAMRRRLAAEVEQSVVATRREGREIAKALYPAQLRVKDGLHAMQVVNMDGHRFDVMVKKPDGKVFRPVLTALQDVYSGKFVGWRIDETENKVAVRLAIGDMIERFGIPEHIVLDNGRSFASKWITGGQKSRFRFKIRDDEPDGLLTLLGVKVHWAKPYSGQSKPIERAFRDLCDDIARHPMFHGAYTGNSPTTKPDNYGARAVDYETFRRAAHGCLLEHNARTGRNTSTTRGRSFDETFEASMNEPATVVRRAAPAQRALWLLMAEAITARKPSGEIHLMGNRYWSEAMVEHAGKKVCVRFDPDDLARPVEVFAMDGVKLCDAQAVEAVNFLDAEAAGRHERARRDFLRKQRELAKMHVTMTPEELARLYAPPSADTPDDPIYPAVTRLASADQRPVPNEDRAEWTDEDEAAFVNVVGMMTRRLASD</sequence>
<proteinExistence type="predicted"/>
<gene>
    <name evidence="2" type="ORF">C7435_0041</name>
</gene>
<dbReference type="InterPro" id="IPR015378">
    <property type="entry name" value="Transposase-like_Mu_C"/>
</dbReference>
<dbReference type="InterPro" id="IPR009061">
    <property type="entry name" value="DNA-bd_dom_put_sf"/>
</dbReference>
<dbReference type="EMBL" id="RBIM01000001">
    <property type="protein sequence ID" value="RKR03604.1"/>
    <property type="molecule type" value="Genomic_DNA"/>
</dbReference>
<protein>
    <submittedName>
        <fullName evidence="2">Mu transposase-like protein</fullName>
    </submittedName>
</protein>
<dbReference type="GO" id="GO:0003677">
    <property type="term" value="F:DNA binding"/>
    <property type="evidence" value="ECO:0007669"/>
    <property type="project" value="InterPro"/>
</dbReference>
<dbReference type="AlphaFoldDB" id="A0A495DKZ0"/>
<dbReference type="SUPFAM" id="SSF46955">
    <property type="entry name" value="Putative DNA-binding domain"/>
    <property type="match status" value="1"/>
</dbReference>
<dbReference type="InterPro" id="IPR015126">
    <property type="entry name" value="Mu_I-gamma"/>
</dbReference>
<dbReference type="GO" id="GO:0006313">
    <property type="term" value="P:DNA transposition"/>
    <property type="evidence" value="ECO:0007669"/>
    <property type="project" value="InterPro"/>
</dbReference>
<organism evidence="2 3">
    <name type="scientific">Maricaulis maris</name>
    <dbReference type="NCBI Taxonomy" id="74318"/>
    <lineage>
        <taxon>Bacteria</taxon>
        <taxon>Pseudomonadati</taxon>
        <taxon>Pseudomonadota</taxon>
        <taxon>Alphaproteobacteria</taxon>
        <taxon>Maricaulales</taxon>
        <taxon>Maricaulaceae</taxon>
        <taxon>Maricaulis</taxon>
    </lineage>
</organism>